<feature type="region of interest" description="Disordered" evidence="1">
    <location>
        <begin position="1"/>
        <end position="67"/>
    </location>
</feature>
<accession>A0A8S1BX92</accession>
<evidence type="ECO:0000256" key="1">
    <source>
        <dbReference type="SAM" id="MobiDB-lite"/>
    </source>
</evidence>
<dbReference type="Proteomes" id="UP000494165">
    <property type="component" value="Unassembled WGS sequence"/>
</dbReference>
<evidence type="ECO:0000313" key="2">
    <source>
        <dbReference type="EMBL" id="CAB3361348.1"/>
    </source>
</evidence>
<reference evidence="2 3" key="1">
    <citation type="submission" date="2020-04" db="EMBL/GenBank/DDBJ databases">
        <authorList>
            <person name="Alioto T."/>
            <person name="Alioto T."/>
            <person name="Gomez Garrido J."/>
        </authorList>
    </citation>
    <scope>NUCLEOTIDE SEQUENCE [LARGE SCALE GENOMIC DNA]</scope>
</reference>
<gene>
    <name evidence="2" type="ORF">CLODIP_2_CD15889</name>
</gene>
<organism evidence="2 3">
    <name type="scientific">Cloeon dipterum</name>
    <dbReference type="NCBI Taxonomy" id="197152"/>
    <lineage>
        <taxon>Eukaryota</taxon>
        <taxon>Metazoa</taxon>
        <taxon>Ecdysozoa</taxon>
        <taxon>Arthropoda</taxon>
        <taxon>Hexapoda</taxon>
        <taxon>Insecta</taxon>
        <taxon>Pterygota</taxon>
        <taxon>Palaeoptera</taxon>
        <taxon>Ephemeroptera</taxon>
        <taxon>Pisciforma</taxon>
        <taxon>Baetidae</taxon>
        <taxon>Cloeon</taxon>
    </lineage>
</organism>
<sequence>MPLDHAPHRYNRQQNAAENEVKLDQHNDEAELVIQVQLQEDSDGENPSANSDCEPEVKTQENKTKRSSVEILLPEKNSSINISRPKIPDLSSAQALPDASLSLAKTKNVKGKGNGTRQPKPNDYPFVNKNLSGFCVMCETKYDDFTLHLKEKVHKDKFYVQDSFDGVRIIKPDGASLEEMKRCDSCKNVFYKGSVSHGCILPAMDPERPEQPKGHERCVMCQSRFLDIESHFRNAHENNTKSYKIKFIRKVKTLLPKFTDEYEDLEYCCHSCQVFSFKNRPKLVCNKIQKSALKCKNKNRANLATNRKQGSSKRKRNGYFMYYHSRNFL</sequence>
<evidence type="ECO:0000313" key="3">
    <source>
        <dbReference type="Proteomes" id="UP000494165"/>
    </source>
</evidence>
<protein>
    <submittedName>
        <fullName evidence="2">Uncharacterized protein</fullName>
    </submittedName>
</protein>
<comment type="caution">
    <text evidence="2">The sequence shown here is derived from an EMBL/GenBank/DDBJ whole genome shotgun (WGS) entry which is preliminary data.</text>
</comment>
<proteinExistence type="predicted"/>
<feature type="compositionally biased region" description="Basic and acidic residues" evidence="1">
    <location>
        <begin position="55"/>
        <end position="67"/>
    </location>
</feature>
<dbReference type="EMBL" id="CADEPI010000006">
    <property type="protein sequence ID" value="CAB3361348.1"/>
    <property type="molecule type" value="Genomic_DNA"/>
</dbReference>
<dbReference type="AlphaFoldDB" id="A0A8S1BX92"/>
<keyword evidence="3" id="KW-1185">Reference proteome</keyword>
<feature type="compositionally biased region" description="Basic and acidic residues" evidence="1">
    <location>
        <begin position="19"/>
        <end position="29"/>
    </location>
</feature>
<name>A0A8S1BX92_9INSE</name>